<gene>
    <name evidence="1" type="ORF">SPARVUS_LOCUS6635903</name>
</gene>
<keyword evidence="2" id="KW-1185">Reference proteome</keyword>
<organism evidence="1 2">
    <name type="scientific">Staurois parvus</name>
    <dbReference type="NCBI Taxonomy" id="386267"/>
    <lineage>
        <taxon>Eukaryota</taxon>
        <taxon>Metazoa</taxon>
        <taxon>Chordata</taxon>
        <taxon>Craniata</taxon>
        <taxon>Vertebrata</taxon>
        <taxon>Euteleostomi</taxon>
        <taxon>Amphibia</taxon>
        <taxon>Batrachia</taxon>
        <taxon>Anura</taxon>
        <taxon>Neobatrachia</taxon>
        <taxon>Ranoidea</taxon>
        <taxon>Ranidae</taxon>
        <taxon>Staurois</taxon>
    </lineage>
</organism>
<evidence type="ECO:0000313" key="1">
    <source>
        <dbReference type="EMBL" id="CAI9568023.1"/>
    </source>
</evidence>
<sequence>MHTASLLPQNLNDLQQSPVCLPQTQLITCHAPTVPISAAYQCQSGSISTANQCPAVLPISAHQCCQSVLISAANLYPSVFPVSVHQYWQSVLISAASISAAYQCPSLPPISAHQCRISVQPHQCLLINDHQCCLISVAS</sequence>
<dbReference type="Proteomes" id="UP001162483">
    <property type="component" value="Unassembled WGS sequence"/>
</dbReference>
<dbReference type="EMBL" id="CATNWA010014141">
    <property type="protein sequence ID" value="CAI9568023.1"/>
    <property type="molecule type" value="Genomic_DNA"/>
</dbReference>
<accession>A0ABN9D933</accession>
<comment type="caution">
    <text evidence="1">The sequence shown here is derived from an EMBL/GenBank/DDBJ whole genome shotgun (WGS) entry which is preliminary data.</text>
</comment>
<evidence type="ECO:0000313" key="2">
    <source>
        <dbReference type="Proteomes" id="UP001162483"/>
    </source>
</evidence>
<name>A0ABN9D933_9NEOB</name>
<proteinExistence type="predicted"/>
<protein>
    <submittedName>
        <fullName evidence="1">Uncharacterized protein</fullName>
    </submittedName>
</protein>
<reference evidence="1" key="1">
    <citation type="submission" date="2023-05" db="EMBL/GenBank/DDBJ databases">
        <authorList>
            <person name="Stuckert A."/>
        </authorList>
    </citation>
    <scope>NUCLEOTIDE SEQUENCE</scope>
</reference>